<keyword evidence="6 15" id="KW-0436">Ligase</keyword>
<evidence type="ECO:0000256" key="6">
    <source>
        <dbReference type="ARBA" id="ARBA00022598"/>
    </source>
</evidence>
<proteinExistence type="inferred from homology"/>
<dbReference type="EMBL" id="JAGGMV010000002">
    <property type="protein sequence ID" value="MBP2201602.1"/>
    <property type="molecule type" value="Genomic_DNA"/>
</dbReference>
<dbReference type="PANTHER" id="PTHR45765">
    <property type="entry name" value="METHIONINE--TRNA LIGASE"/>
    <property type="match status" value="1"/>
</dbReference>
<evidence type="ECO:0000256" key="5">
    <source>
        <dbReference type="ARBA" id="ARBA00022555"/>
    </source>
</evidence>
<dbReference type="GO" id="GO:0004825">
    <property type="term" value="F:methionine-tRNA ligase activity"/>
    <property type="evidence" value="ECO:0007669"/>
    <property type="project" value="UniProtKB-UniRule"/>
</dbReference>
<dbReference type="InterPro" id="IPR014758">
    <property type="entry name" value="Met-tRNA_synth"/>
</dbReference>
<dbReference type="SUPFAM" id="SSF57770">
    <property type="entry name" value="Methionyl-tRNA synthetase (MetRS), Zn-domain"/>
    <property type="match status" value="1"/>
</dbReference>
<dbReference type="GO" id="GO:0005524">
    <property type="term" value="F:ATP binding"/>
    <property type="evidence" value="ECO:0007669"/>
    <property type="project" value="UniProtKB-UniRule"/>
</dbReference>
<keyword evidence="8 15" id="KW-0547">Nucleotide-binding</keyword>
<evidence type="ECO:0000256" key="7">
    <source>
        <dbReference type="ARBA" id="ARBA00022723"/>
    </source>
</evidence>
<dbReference type="InterPro" id="IPR014729">
    <property type="entry name" value="Rossmann-like_a/b/a_fold"/>
</dbReference>
<dbReference type="InterPro" id="IPR023458">
    <property type="entry name" value="Met-tRNA_ligase_1"/>
</dbReference>
<dbReference type="Pfam" id="PF09334">
    <property type="entry name" value="tRNA-synt_1g"/>
    <property type="match status" value="1"/>
</dbReference>
<reference evidence="18" key="1">
    <citation type="submission" date="2021-03" db="EMBL/GenBank/DDBJ databases">
        <title>Genomic Encyclopedia of Type Strains, Phase IV (KMG-V): Genome sequencing to study the core and pangenomes of soil and plant-associated prokaryotes.</title>
        <authorList>
            <person name="Whitman W."/>
        </authorList>
    </citation>
    <scope>NUCLEOTIDE SEQUENCE</scope>
    <source>
        <strain evidence="18">C4</strain>
    </source>
</reference>
<feature type="domain" description="TRNA-binding" evidence="17">
    <location>
        <begin position="615"/>
        <end position="715"/>
    </location>
</feature>
<organism evidence="18 19">
    <name type="scientific">Methanococcus voltae</name>
    <dbReference type="NCBI Taxonomy" id="2188"/>
    <lineage>
        <taxon>Archaea</taxon>
        <taxon>Methanobacteriati</taxon>
        <taxon>Methanobacteriota</taxon>
        <taxon>Methanomada group</taxon>
        <taxon>Methanococci</taxon>
        <taxon>Methanococcales</taxon>
        <taxon>Methanococcaceae</taxon>
        <taxon>Methanococcus</taxon>
    </lineage>
</organism>
<dbReference type="Gene3D" id="2.40.50.140">
    <property type="entry name" value="Nucleic acid-binding proteins"/>
    <property type="match status" value="1"/>
</dbReference>
<evidence type="ECO:0000256" key="1">
    <source>
        <dbReference type="ARBA" id="ARBA00003314"/>
    </source>
</evidence>
<name>A0A8J7RE60_METVO</name>
<feature type="compositionally biased region" description="Basic and acidic residues" evidence="16">
    <location>
        <begin position="561"/>
        <end position="600"/>
    </location>
</feature>
<dbReference type="SUPFAM" id="SSF50249">
    <property type="entry name" value="Nucleic acid-binding proteins"/>
    <property type="match status" value="1"/>
</dbReference>
<dbReference type="InterPro" id="IPR004495">
    <property type="entry name" value="Met-tRNA-synth_bsu_C"/>
</dbReference>
<dbReference type="InterPro" id="IPR009080">
    <property type="entry name" value="tRNAsynth_Ia_anticodon-bd"/>
</dbReference>
<evidence type="ECO:0000256" key="8">
    <source>
        <dbReference type="ARBA" id="ARBA00022741"/>
    </source>
</evidence>
<dbReference type="GO" id="GO:0046872">
    <property type="term" value="F:metal ion binding"/>
    <property type="evidence" value="ECO:0007669"/>
    <property type="project" value="UniProtKB-KW"/>
</dbReference>
<accession>A0A8J7RE60</accession>
<feature type="binding site" evidence="15">
    <location>
        <position position="160"/>
    </location>
    <ligand>
        <name>Zn(2+)</name>
        <dbReference type="ChEBI" id="CHEBI:29105"/>
    </ligand>
</feature>
<dbReference type="InterPro" id="IPR029038">
    <property type="entry name" value="MetRS_Zn"/>
</dbReference>
<dbReference type="SUPFAM" id="SSF52374">
    <property type="entry name" value="Nucleotidylyl transferase"/>
    <property type="match status" value="1"/>
</dbReference>
<dbReference type="GO" id="GO:0000049">
    <property type="term" value="F:tRNA binding"/>
    <property type="evidence" value="ECO:0007669"/>
    <property type="project" value="UniProtKB-UniRule"/>
</dbReference>
<dbReference type="Gene3D" id="2.20.28.20">
    <property type="entry name" value="Methionyl-tRNA synthetase, Zn-domain"/>
    <property type="match status" value="1"/>
</dbReference>
<protein>
    <recommendedName>
        <fullName evidence="15">Methionine--tRNA ligase</fullName>
        <ecNumber evidence="15">6.1.1.10</ecNumber>
    </recommendedName>
    <alternativeName>
        <fullName evidence="15">Methionyl-tRNA synthetase</fullName>
        <shortName evidence="15">MetRS</shortName>
    </alternativeName>
</protein>
<dbReference type="FunFam" id="2.20.28.20:FF:000001">
    <property type="entry name" value="Methionine--tRNA ligase"/>
    <property type="match status" value="1"/>
</dbReference>
<evidence type="ECO:0000256" key="3">
    <source>
        <dbReference type="ARBA" id="ARBA00011738"/>
    </source>
</evidence>
<keyword evidence="11 15" id="KW-0694">RNA-binding</keyword>
<comment type="similarity">
    <text evidence="15">Belongs to the class-I aminoacyl-tRNA synthetase family. MetG type 1 subfamily.</text>
</comment>
<evidence type="ECO:0000256" key="13">
    <source>
        <dbReference type="ARBA" id="ARBA00023146"/>
    </source>
</evidence>
<dbReference type="NCBIfam" id="NF001100">
    <property type="entry name" value="PRK00133.1"/>
    <property type="match status" value="1"/>
</dbReference>
<feature type="binding site" evidence="15">
    <location>
        <position position="163"/>
    </location>
    <ligand>
        <name>Zn(2+)</name>
        <dbReference type="ChEBI" id="CHEBI:29105"/>
    </ligand>
</feature>
<feature type="binding site" evidence="15">
    <location>
        <position position="349"/>
    </location>
    <ligand>
        <name>ATP</name>
        <dbReference type="ChEBI" id="CHEBI:30616"/>
    </ligand>
</feature>
<evidence type="ECO:0000313" key="19">
    <source>
        <dbReference type="Proteomes" id="UP000740329"/>
    </source>
</evidence>
<dbReference type="GO" id="GO:0017101">
    <property type="term" value="C:aminoacyl-tRNA synthetase multienzyme complex"/>
    <property type="evidence" value="ECO:0007669"/>
    <property type="project" value="TreeGrafter"/>
</dbReference>
<dbReference type="EC" id="6.1.1.10" evidence="15"/>
<evidence type="ECO:0000256" key="16">
    <source>
        <dbReference type="SAM" id="MobiDB-lite"/>
    </source>
</evidence>
<dbReference type="Pfam" id="PF08264">
    <property type="entry name" value="Anticodon_1"/>
    <property type="match status" value="1"/>
</dbReference>
<comment type="cofactor">
    <cofactor evidence="15">
        <name>Zn(2+)</name>
        <dbReference type="ChEBI" id="CHEBI:29105"/>
    </cofactor>
    <text evidence="15">Binds 1 zinc ion per subunit.</text>
</comment>
<dbReference type="CDD" id="cd00814">
    <property type="entry name" value="MetRS_core"/>
    <property type="match status" value="1"/>
</dbReference>
<dbReference type="PROSITE" id="PS50886">
    <property type="entry name" value="TRBD"/>
    <property type="match status" value="1"/>
</dbReference>
<evidence type="ECO:0000259" key="17">
    <source>
        <dbReference type="PROSITE" id="PS50886"/>
    </source>
</evidence>
<keyword evidence="10 15" id="KW-0067">ATP-binding</keyword>
<dbReference type="InterPro" id="IPR012340">
    <property type="entry name" value="NA-bd_OB-fold"/>
</dbReference>
<evidence type="ECO:0000256" key="14">
    <source>
        <dbReference type="ARBA" id="ARBA00047364"/>
    </source>
</evidence>
<keyword evidence="9 15" id="KW-0862">Zinc</keyword>
<comment type="catalytic activity">
    <reaction evidence="14 15">
        <text>tRNA(Met) + L-methionine + ATP = L-methionyl-tRNA(Met) + AMP + diphosphate</text>
        <dbReference type="Rhea" id="RHEA:13481"/>
        <dbReference type="Rhea" id="RHEA-COMP:9667"/>
        <dbReference type="Rhea" id="RHEA-COMP:9698"/>
        <dbReference type="ChEBI" id="CHEBI:30616"/>
        <dbReference type="ChEBI" id="CHEBI:33019"/>
        <dbReference type="ChEBI" id="CHEBI:57844"/>
        <dbReference type="ChEBI" id="CHEBI:78442"/>
        <dbReference type="ChEBI" id="CHEBI:78530"/>
        <dbReference type="ChEBI" id="CHEBI:456215"/>
        <dbReference type="EC" id="6.1.1.10"/>
    </reaction>
</comment>
<gene>
    <name evidence="15" type="primary">metG</name>
    <name evidence="18" type="ORF">J3E07_001014</name>
</gene>
<feature type="binding site" evidence="15">
    <location>
        <position position="151"/>
    </location>
    <ligand>
        <name>Zn(2+)</name>
        <dbReference type="ChEBI" id="CHEBI:29105"/>
    </ligand>
</feature>
<keyword evidence="12 15" id="KW-0648">Protein biosynthesis</keyword>
<dbReference type="FunFam" id="2.40.50.140:FF:000042">
    <property type="entry name" value="Methionine--tRNA ligase"/>
    <property type="match status" value="1"/>
</dbReference>
<evidence type="ECO:0000256" key="9">
    <source>
        <dbReference type="ARBA" id="ARBA00022833"/>
    </source>
</evidence>
<evidence type="ECO:0000256" key="10">
    <source>
        <dbReference type="ARBA" id="ARBA00022840"/>
    </source>
</evidence>
<feature type="short sequence motif" description="'HIGH' region" evidence="15">
    <location>
        <begin position="16"/>
        <end position="26"/>
    </location>
</feature>
<dbReference type="Gene3D" id="3.40.50.620">
    <property type="entry name" value="HUPs"/>
    <property type="match status" value="1"/>
</dbReference>
<dbReference type="Pfam" id="PF01588">
    <property type="entry name" value="tRNA_bind"/>
    <property type="match status" value="1"/>
</dbReference>
<dbReference type="InterPro" id="IPR013155">
    <property type="entry name" value="M/V/L/I-tRNA-synth_anticd-bd"/>
</dbReference>
<dbReference type="GO" id="GO:0005829">
    <property type="term" value="C:cytosol"/>
    <property type="evidence" value="ECO:0007669"/>
    <property type="project" value="TreeGrafter"/>
</dbReference>
<comment type="caution">
    <text evidence="18">The sequence shown here is derived from an EMBL/GenBank/DDBJ whole genome shotgun (WGS) entry which is preliminary data.</text>
</comment>
<dbReference type="CDD" id="cd07957">
    <property type="entry name" value="Anticodon_Ia_Met"/>
    <property type="match status" value="1"/>
</dbReference>
<keyword evidence="5 15" id="KW-0820">tRNA-binding</keyword>
<dbReference type="GO" id="GO:0006431">
    <property type="term" value="P:methionyl-tRNA aminoacylation"/>
    <property type="evidence" value="ECO:0007669"/>
    <property type="project" value="UniProtKB-UniRule"/>
</dbReference>
<evidence type="ECO:0000256" key="12">
    <source>
        <dbReference type="ARBA" id="ARBA00022917"/>
    </source>
</evidence>
<dbReference type="HAMAP" id="MF_00098">
    <property type="entry name" value="Met_tRNA_synth_type1"/>
    <property type="match status" value="1"/>
</dbReference>
<dbReference type="PANTHER" id="PTHR45765:SF1">
    <property type="entry name" value="METHIONINE--TRNA LIGASE, CYTOPLASMIC"/>
    <property type="match status" value="1"/>
</dbReference>
<keyword evidence="4 15" id="KW-0963">Cytoplasm</keyword>
<evidence type="ECO:0000313" key="18">
    <source>
        <dbReference type="EMBL" id="MBP2201602.1"/>
    </source>
</evidence>
<feature type="region of interest" description="Disordered" evidence="16">
    <location>
        <begin position="561"/>
        <end position="603"/>
    </location>
</feature>
<feature type="binding site" evidence="15">
    <location>
        <position position="148"/>
    </location>
    <ligand>
        <name>Zn(2+)</name>
        <dbReference type="ChEBI" id="CHEBI:29105"/>
    </ligand>
</feature>
<dbReference type="InterPro" id="IPR033911">
    <property type="entry name" value="MetRS_core"/>
</dbReference>
<comment type="function">
    <text evidence="1 15">Is required not only for elongation of protein synthesis but also for the initiation of all mRNA translation through initiator tRNA(fMet) aminoacylation.</text>
</comment>
<dbReference type="Gene3D" id="1.10.730.10">
    <property type="entry name" value="Isoleucyl-tRNA Synthetase, Domain 1"/>
    <property type="match status" value="1"/>
</dbReference>
<dbReference type="NCBIfam" id="TIGR00399">
    <property type="entry name" value="metG_C_term"/>
    <property type="match status" value="1"/>
</dbReference>
<evidence type="ECO:0000256" key="11">
    <source>
        <dbReference type="ARBA" id="ARBA00022884"/>
    </source>
</evidence>
<keyword evidence="13 15" id="KW-0030">Aminoacyl-tRNA synthetase</keyword>
<dbReference type="CDD" id="cd02800">
    <property type="entry name" value="tRNA_bind_EcMetRS_like"/>
    <property type="match status" value="1"/>
</dbReference>
<evidence type="ECO:0000256" key="4">
    <source>
        <dbReference type="ARBA" id="ARBA00022490"/>
    </source>
</evidence>
<dbReference type="InterPro" id="IPR002547">
    <property type="entry name" value="tRNA-bd_dom"/>
</dbReference>
<evidence type="ECO:0000256" key="2">
    <source>
        <dbReference type="ARBA" id="ARBA00004496"/>
    </source>
</evidence>
<comment type="subunit">
    <text evidence="3 15">Homodimer.</text>
</comment>
<evidence type="ECO:0000256" key="15">
    <source>
        <dbReference type="HAMAP-Rule" id="MF_00098"/>
    </source>
</evidence>
<dbReference type="InterPro" id="IPR015413">
    <property type="entry name" value="Methionyl/Leucyl_tRNA_Synth"/>
</dbReference>
<feature type="short sequence motif" description="'KMSKS' region" evidence="15">
    <location>
        <begin position="346"/>
        <end position="350"/>
    </location>
</feature>
<dbReference type="Proteomes" id="UP000740329">
    <property type="component" value="Unassembled WGS sequence"/>
</dbReference>
<dbReference type="PRINTS" id="PR01041">
    <property type="entry name" value="TRNASYNTHMET"/>
</dbReference>
<dbReference type="InterPro" id="IPR041872">
    <property type="entry name" value="Anticodon_Met"/>
</dbReference>
<sequence length="715" mass="82160">MEKMQRKANLLTTALAYTNGPLHLGHARSTYIPADVYRRFLKLKGEEVYHIGGTDNHGVPITLTAEKEGVTPLDIVTRYHNAIKADLDTLNVEFDNFGQTHSDVHIETSQEFYKELKEAGYIYEKEIEQFYCPKCDKYLADRYVEGLCPFCGGEARGDHCEVCGRHLEPTELKEPYCVHCNSTPELKKSTHYFFKLSALKDELIKYLNSAEKMPEHVKNLALNWVNELHDWDVSRNLKWGVPIPGCEDQVMYVWLEAPIGYISFSKALGDKWEILWKENKENKENNEDEESENKKESEIIHFIGKDITVHHAVFWPGMLEGINKVNGYKMPTAVVSGGYLTLEGRKMSTSKNWVVWVSDFVKNFNTDYLRYFLLANAPLYRDTDFSWDEFQKRVNTELIDNIGNFTHRSLVFANRKFDKVPLVDENGLLDVDKALLLKAEETVSKVDELIRKFNFKDALMEIILLGKEGNGYFQSNEPWAIEDEERLKQVIYTCCKVVKSLTYLLSPFMPEKTSALLDLMNEENDLEVRGNELKKPKILFSKISDESITMMKKKLEKLIKAEEKKNKNKDKNSKKEDGKNNNNKKDENKSSQGKDTKNKNGENMCEENTLISIDDFAKIDLRVGKIVEVEEVKRSKKLYKIMVDIGTETRQIVSGLKEDYEIDDLVGKKIIVICNLQPAKLCGVESQGMLLAAEDDKLVSLLTLDRDIDLGSKIH</sequence>
<dbReference type="AlphaFoldDB" id="A0A8J7RE60"/>
<keyword evidence="7 15" id="KW-0479">Metal-binding</keyword>
<dbReference type="NCBIfam" id="TIGR00398">
    <property type="entry name" value="metG"/>
    <property type="match status" value="1"/>
</dbReference>
<dbReference type="SUPFAM" id="SSF47323">
    <property type="entry name" value="Anticodon-binding domain of a subclass of class I aminoacyl-tRNA synthetases"/>
    <property type="match status" value="1"/>
</dbReference>
<comment type="subcellular location">
    <subcellularLocation>
        <location evidence="2 15">Cytoplasm</location>
    </subcellularLocation>
</comment>